<dbReference type="Pfam" id="PF01809">
    <property type="entry name" value="YidD"/>
    <property type="match status" value="1"/>
</dbReference>
<dbReference type="InterPro" id="IPR002696">
    <property type="entry name" value="Membr_insert_effic_factor_YidD"/>
</dbReference>
<sequence>MLISHCIAVRSISHRAHSLCSRRRRLAGRHGAQALGARRSRARHQAPDLFRERRVGRRPAACGARGAPARGLRPQGVRERLLGQAQGRRARRAPAIARTGRARSRGAGSGPFCGTPPPRHETRADRHREGLPPAAEPWLGQSCRFTPTCSVYSIEALEVHGALKGSYLTLHRIARCQPWCQGGHDPVPPKSQRRTERSGSLFSSLLSSDKKSSS</sequence>
<dbReference type="PANTHER" id="PTHR33383">
    <property type="entry name" value="MEMBRANE PROTEIN INSERTION EFFICIENCY FACTOR-RELATED"/>
    <property type="match status" value="1"/>
</dbReference>
<proteinExistence type="inferred from homology"/>
<dbReference type="HAMAP" id="MF_00386">
    <property type="entry name" value="UPF0161_YidD"/>
    <property type="match status" value="1"/>
</dbReference>
<dbReference type="PANTHER" id="PTHR33383:SF1">
    <property type="entry name" value="MEMBRANE PROTEIN INSERTION EFFICIENCY FACTOR-RELATED"/>
    <property type="match status" value="1"/>
</dbReference>
<feature type="compositionally biased region" description="Low complexity" evidence="1">
    <location>
        <begin position="198"/>
        <end position="207"/>
    </location>
</feature>
<accession>A0AAD4MEN5</accession>
<dbReference type="EMBL" id="JAKKPZ010001001">
    <property type="protein sequence ID" value="KAI1691074.1"/>
    <property type="molecule type" value="Genomic_DNA"/>
</dbReference>
<reference evidence="2" key="1">
    <citation type="submission" date="2022-01" db="EMBL/GenBank/DDBJ databases">
        <title>Genome Sequence Resource for Two Populations of Ditylenchus destructor, the Migratory Endoparasitic Phytonematode.</title>
        <authorList>
            <person name="Zhang H."/>
            <person name="Lin R."/>
            <person name="Xie B."/>
        </authorList>
    </citation>
    <scope>NUCLEOTIDE SEQUENCE</scope>
    <source>
        <strain evidence="2">BazhouSP</strain>
    </source>
</reference>
<organism evidence="2 3">
    <name type="scientific">Ditylenchus destructor</name>
    <dbReference type="NCBI Taxonomy" id="166010"/>
    <lineage>
        <taxon>Eukaryota</taxon>
        <taxon>Metazoa</taxon>
        <taxon>Ecdysozoa</taxon>
        <taxon>Nematoda</taxon>
        <taxon>Chromadorea</taxon>
        <taxon>Rhabditida</taxon>
        <taxon>Tylenchina</taxon>
        <taxon>Tylenchomorpha</taxon>
        <taxon>Sphaerularioidea</taxon>
        <taxon>Anguinidae</taxon>
        <taxon>Anguininae</taxon>
        <taxon>Ditylenchus</taxon>
    </lineage>
</organism>
<dbReference type="SMART" id="SM01234">
    <property type="entry name" value="Haemolytic"/>
    <property type="match status" value="1"/>
</dbReference>
<dbReference type="AlphaFoldDB" id="A0AAD4MEN5"/>
<evidence type="ECO:0000313" key="3">
    <source>
        <dbReference type="Proteomes" id="UP001201812"/>
    </source>
</evidence>
<evidence type="ECO:0000256" key="1">
    <source>
        <dbReference type="SAM" id="MobiDB-lite"/>
    </source>
</evidence>
<comment type="caution">
    <text evidence="2">The sequence shown here is derived from an EMBL/GenBank/DDBJ whole genome shotgun (WGS) entry which is preliminary data.</text>
</comment>
<feature type="region of interest" description="Disordered" evidence="1">
    <location>
        <begin position="84"/>
        <end position="125"/>
    </location>
</feature>
<name>A0AAD4MEN5_9BILA</name>
<protein>
    <submittedName>
        <fullName evidence="2">Hemolytic domain-containing protein</fullName>
    </submittedName>
</protein>
<feature type="compositionally biased region" description="Low complexity" evidence="1">
    <location>
        <begin position="84"/>
        <end position="99"/>
    </location>
</feature>
<keyword evidence="3" id="KW-1185">Reference proteome</keyword>
<gene>
    <name evidence="2" type="ORF">DdX_22116</name>
</gene>
<dbReference type="Proteomes" id="UP001201812">
    <property type="component" value="Unassembled WGS sequence"/>
</dbReference>
<evidence type="ECO:0000313" key="2">
    <source>
        <dbReference type="EMBL" id="KAI1691074.1"/>
    </source>
</evidence>
<dbReference type="NCBIfam" id="TIGR00278">
    <property type="entry name" value="membrane protein insertion efficiency factor YidD"/>
    <property type="match status" value="1"/>
</dbReference>
<feature type="region of interest" description="Disordered" evidence="1">
    <location>
        <begin position="181"/>
        <end position="214"/>
    </location>
</feature>